<dbReference type="Proteomes" id="UP000321523">
    <property type="component" value="Unassembled WGS sequence"/>
</dbReference>
<accession>A0A512E313</accession>
<keyword evidence="2" id="KW-1185">Reference proteome</keyword>
<sequence length="70" mass="8188">MFDIEGRYVVHVEYQDTKAADMGFRMVIYRVFLREHFGPGIPIKQFVVYTGNEPEIGWDIHFPDNMIPGP</sequence>
<evidence type="ECO:0000313" key="2">
    <source>
        <dbReference type="Proteomes" id="UP000321523"/>
    </source>
</evidence>
<gene>
    <name evidence="1" type="ORF">SAE02_72560</name>
</gene>
<dbReference type="RefSeq" id="WP_044437598.1">
    <property type="nucleotide sequence ID" value="NZ_BJYZ01000063.1"/>
</dbReference>
<evidence type="ECO:0008006" key="3">
    <source>
        <dbReference type="Google" id="ProtNLM"/>
    </source>
</evidence>
<proteinExistence type="predicted"/>
<name>A0A512E313_9PROT</name>
<dbReference type="EMBL" id="BJYZ01000063">
    <property type="protein sequence ID" value="GEO43108.1"/>
    <property type="molecule type" value="Genomic_DNA"/>
</dbReference>
<reference evidence="1 2" key="1">
    <citation type="submission" date="2019-07" db="EMBL/GenBank/DDBJ databases">
        <title>Whole genome shotgun sequence of Skermanella aerolata NBRC 106429.</title>
        <authorList>
            <person name="Hosoyama A."/>
            <person name="Uohara A."/>
            <person name="Ohji S."/>
            <person name="Ichikawa N."/>
        </authorList>
    </citation>
    <scope>NUCLEOTIDE SEQUENCE [LARGE SCALE GENOMIC DNA]</scope>
    <source>
        <strain evidence="1 2">NBRC 106429</strain>
    </source>
</reference>
<comment type="caution">
    <text evidence="1">The sequence shown here is derived from an EMBL/GenBank/DDBJ whole genome shotgun (WGS) entry which is preliminary data.</text>
</comment>
<dbReference type="AlphaFoldDB" id="A0A512E313"/>
<protein>
    <recommendedName>
        <fullName evidence="3">Transposase (putative) YhgA-like domain-containing protein</fullName>
    </recommendedName>
</protein>
<organism evidence="1 2">
    <name type="scientific">Skermanella aerolata</name>
    <dbReference type="NCBI Taxonomy" id="393310"/>
    <lineage>
        <taxon>Bacteria</taxon>
        <taxon>Pseudomonadati</taxon>
        <taxon>Pseudomonadota</taxon>
        <taxon>Alphaproteobacteria</taxon>
        <taxon>Rhodospirillales</taxon>
        <taxon>Azospirillaceae</taxon>
        <taxon>Skermanella</taxon>
    </lineage>
</organism>
<evidence type="ECO:0000313" key="1">
    <source>
        <dbReference type="EMBL" id="GEO43108.1"/>
    </source>
</evidence>